<sequence length="89" mass="10272">MANPENVLSIQAFHQCSSLVSIKLNMSNLLLWRSQVLPLVRSLGLIHHLSENRHASRRQWVLKQRRPMISQSRHGLTMMVYLPPGFLDS</sequence>
<dbReference type="AlphaFoldDB" id="A0A438J6K9"/>
<organism evidence="1 2">
    <name type="scientific">Vitis vinifera</name>
    <name type="common">Grape</name>
    <dbReference type="NCBI Taxonomy" id="29760"/>
    <lineage>
        <taxon>Eukaryota</taxon>
        <taxon>Viridiplantae</taxon>
        <taxon>Streptophyta</taxon>
        <taxon>Embryophyta</taxon>
        <taxon>Tracheophyta</taxon>
        <taxon>Spermatophyta</taxon>
        <taxon>Magnoliopsida</taxon>
        <taxon>eudicotyledons</taxon>
        <taxon>Gunneridae</taxon>
        <taxon>Pentapetalae</taxon>
        <taxon>rosids</taxon>
        <taxon>Vitales</taxon>
        <taxon>Vitaceae</taxon>
        <taxon>Viteae</taxon>
        <taxon>Vitis</taxon>
    </lineage>
</organism>
<accession>A0A438J6K9</accession>
<protein>
    <submittedName>
        <fullName evidence="1">Uncharacterized protein</fullName>
    </submittedName>
</protein>
<dbReference type="EMBL" id="QGNW01000060">
    <property type="protein sequence ID" value="RVX04588.1"/>
    <property type="molecule type" value="Genomic_DNA"/>
</dbReference>
<dbReference type="Proteomes" id="UP000288805">
    <property type="component" value="Unassembled WGS sequence"/>
</dbReference>
<reference evidence="1 2" key="1">
    <citation type="journal article" date="2018" name="PLoS Genet.">
        <title>Population sequencing reveals clonal diversity and ancestral inbreeding in the grapevine cultivar Chardonnay.</title>
        <authorList>
            <person name="Roach M.J."/>
            <person name="Johnson D.L."/>
            <person name="Bohlmann J."/>
            <person name="van Vuuren H.J."/>
            <person name="Jones S.J."/>
            <person name="Pretorius I.S."/>
            <person name="Schmidt S.A."/>
            <person name="Borneman A.R."/>
        </authorList>
    </citation>
    <scope>NUCLEOTIDE SEQUENCE [LARGE SCALE GENOMIC DNA]</scope>
    <source>
        <strain evidence="2">cv. Chardonnay</strain>
        <tissue evidence="1">Leaf</tissue>
    </source>
</reference>
<evidence type="ECO:0000313" key="2">
    <source>
        <dbReference type="Proteomes" id="UP000288805"/>
    </source>
</evidence>
<evidence type="ECO:0000313" key="1">
    <source>
        <dbReference type="EMBL" id="RVX04588.1"/>
    </source>
</evidence>
<comment type="caution">
    <text evidence="1">The sequence shown here is derived from an EMBL/GenBank/DDBJ whole genome shotgun (WGS) entry which is preliminary data.</text>
</comment>
<name>A0A438J6K9_VITVI</name>
<gene>
    <name evidence="1" type="ORF">CK203_023474</name>
</gene>
<proteinExistence type="predicted"/>